<dbReference type="GO" id="GO:0043937">
    <property type="term" value="P:regulation of sporulation"/>
    <property type="evidence" value="ECO:0007669"/>
    <property type="project" value="InterPro"/>
</dbReference>
<sequence>MDLAFADQGISLSEDPDSYKAGKLSPSMRTLEDEIDDLRKEMEQTFLQEASFQADNVIDISRRLDLKINEYMMHKWNFCNRRN</sequence>
<reference evidence="1 2" key="1">
    <citation type="journal article" date="2015" name="J. Biotechnol.">
        <title>Complete genome sequence of Paenibacillus beijingensis 7188(T) (=DSM 24997(T)), a novel rhizobacterium from jujube garden soil.</title>
        <authorList>
            <person name="Kwak Y."/>
            <person name="Shin J.H."/>
        </authorList>
    </citation>
    <scope>NUCLEOTIDE SEQUENCE [LARGE SCALE GENOMIC DNA]</scope>
    <source>
        <strain evidence="1 2">DSM 24997</strain>
    </source>
</reference>
<dbReference type="InterPro" id="IPR036638">
    <property type="entry name" value="HLH_DNA-bd_sf"/>
</dbReference>
<evidence type="ECO:0000313" key="2">
    <source>
        <dbReference type="Proteomes" id="UP000032633"/>
    </source>
</evidence>
<dbReference type="GO" id="GO:0046983">
    <property type="term" value="F:protein dimerization activity"/>
    <property type="evidence" value="ECO:0007669"/>
    <property type="project" value="InterPro"/>
</dbReference>
<dbReference type="HOGENOM" id="CLU_2539354_0_0_9"/>
<dbReference type="STRING" id="1126833.VN24_02090"/>
<dbReference type="Gene3D" id="4.10.280.10">
    <property type="entry name" value="Helix-loop-helix DNA-binding domain"/>
    <property type="match status" value="1"/>
</dbReference>
<dbReference type="InterPro" id="IPR037208">
    <property type="entry name" value="Spo0E-like_sf"/>
</dbReference>
<keyword evidence="2" id="KW-1185">Reference proteome</keyword>
<evidence type="ECO:0000313" key="1">
    <source>
        <dbReference type="EMBL" id="AJY73638.1"/>
    </source>
</evidence>
<evidence type="ECO:0008006" key="3">
    <source>
        <dbReference type="Google" id="ProtNLM"/>
    </source>
</evidence>
<dbReference type="SUPFAM" id="SSF140500">
    <property type="entry name" value="BAS1536-like"/>
    <property type="match status" value="1"/>
</dbReference>
<dbReference type="Proteomes" id="UP000032633">
    <property type="component" value="Chromosome"/>
</dbReference>
<organism evidence="1 2">
    <name type="scientific">Paenibacillus beijingensis</name>
    <dbReference type="NCBI Taxonomy" id="1126833"/>
    <lineage>
        <taxon>Bacteria</taxon>
        <taxon>Bacillati</taxon>
        <taxon>Bacillota</taxon>
        <taxon>Bacilli</taxon>
        <taxon>Bacillales</taxon>
        <taxon>Paenibacillaceae</taxon>
        <taxon>Paenibacillus</taxon>
    </lineage>
</organism>
<proteinExistence type="predicted"/>
<protein>
    <recommendedName>
        <fullName evidence="3">Sporulation protein Spo0E</fullName>
    </recommendedName>
</protein>
<dbReference type="EMBL" id="CP011058">
    <property type="protein sequence ID" value="AJY73638.1"/>
    <property type="molecule type" value="Genomic_DNA"/>
</dbReference>
<dbReference type="InterPro" id="IPR018540">
    <property type="entry name" value="Spo0E-like"/>
</dbReference>
<dbReference type="PATRIC" id="fig|1126833.4.peg.459"/>
<gene>
    <name evidence="1" type="ORF">VN24_02090</name>
</gene>
<accession>A0A0D5NFG1</accession>
<dbReference type="AlphaFoldDB" id="A0A0D5NFG1"/>
<dbReference type="KEGG" id="pbj:VN24_02090"/>
<name>A0A0D5NFG1_9BACL</name>
<reference evidence="2" key="2">
    <citation type="submission" date="2015-03" db="EMBL/GenBank/DDBJ databases">
        <title>Genome sequence of Paenibacillus beijingensis strain DSM 24997T.</title>
        <authorList>
            <person name="Kwak Y."/>
            <person name="Shin J.-H."/>
        </authorList>
    </citation>
    <scope>NUCLEOTIDE SEQUENCE [LARGE SCALE GENOMIC DNA]</scope>
    <source>
        <strain evidence="2">DSM 24997</strain>
    </source>
</reference>
<dbReference type="Pfam" id="PF09388">
    <property type="entry name" value="SpoOE-like"/>
    <property type="match status" value="1"/>
</dbReference>